<feature type="compositionally biased region" description="Basic and acidic residues" evidence="1">
    <location>
        <begin position="99"/>
        <end position="123"/>
    </location>
</feature>
<reference evidence="2" key="1">
    <citation type="submission" date="2020-07" db="EMBL/GenBank/DDBJ databases">
        <title>Clarias magur genome sequencing, assembly and annotation.</title>
        <authorList>
            <person name="Kushwaha B."/>
            <person name="Kumar R."/>
            <person name="Das P."/>
            <person name="Joshi C.G."/>
            <person name="Kumar D."/>
            <person name="Nagpure N.S."/>
            <person name="Pandey M."/>
            <person name="Agarwal S."/>
            <person name="Srivastava S."/>
            <person name="Singh M."/>
            <person name="Sahoo L."/>
            <person name="Jayasankar P."/>
            <person name="Meher P.K."/>
            <person name="Koringa P.G."/>
            <person name="Iquebal M.A."/>
            <person name="Das S.P."/>
            <person name="Bit A."/>
            <person name="Patnaik S."/>
            <person name="Patel N."/>
            <person name="Shah T.M."/>
            <person name="Hinsu A."/>
            <person name="Jena J.K."/>
        </authorList>
    </citation>
    <scope>NUCLEOTIDE SEQUENCE</scope>
    <source>
        <strain evidence="2">CIFAMagur01</strain>
        <tissue evidence="2">Testis</tissue>
    </source>
</reference>
<dbReference type="EMBL" id="QNUK01001028">
    <property type="protein sequence ID" value="KAF5888154.1"/>
    <property type="molecule type" value="Genomic_DNA"/>
</dbReference>
<protein>
    <submittedName>
        <fullName evidence="2">Neurofilament heavy polypeptide-like</fullName>
    </submittedName>
</protein>
<accession>A0A8J4T4D9</accession>
<feature type="compositionally biased region" description="Low complexity" evidence="1">
    <location>
        <begin position="71"/>
        <end position="88"/>
    </location>
</feature>
<evidence type="ECO:0000313" key="2">
    <source>
        <dbReference type="EMBL" id="KAF5888154.1"/>
    </source>
</evidence>
<proteinExistence type="predicted"/>
<gene>
    <name evidence="2" type="ORF">DAT39_022008</name>
</gene>
<keyword evidence="3" id="KW-1185">Reference proteome</keyword>
<dbReference type="AlphaFoldDB" id="A0A8J4T4D9"/>
<organism evidence="2 3">
    <name type="scientific">Clarias magur</name>
    <name type="common">Asian catfish</name>
    <name type="synonym">Macropteronotus magur</name>
    <dbReference type="NCBI Taxonomy" id="1594786"/>
    <lineage>
        <taxon>Eukaryota</taxon>
        <taxon>Metazoa</taxon>
        <taxon>Chordata</taxon>
        <taxon>Craniata</taxon>
        <taxon>Vertebrata</taxon>
        <taxon>Euteleostomi</taxon>
        <taxon>Actinopterygii</taxon>
        <taxon>Neopterygii</taxon>
        <taxon>Teleostei</taxon>
        <taxon>Ostariophysi</taxon>
        <taxon>Siluriformes</taxon>
        <taxon>Clariidae</taxon>
        <taxon>Clarias</taxon>
    </lineage>
</organism>
<feature type="non-terminal residue" evidence="2">
    <location>
        <position position="418"/>
    </location>
</feature>
<comment type="caution">
    <text evidence="2">The sequence shown here is derived from an EMBL/GenBank/DDBJ whole genome shotgun (WGS) entry which is preliminary data.</text>
</comment>
<evidence type="ECO:0000256" key="1">
    <source>
        <dbReference type="SAM" id="MobiDB-lite"/>
    </source>
</evidence>
<evidence type="ECO:0000313" key="3">
    <source>
        <dbReference type="Proteomes" id="UP000727407"/>
    </source>
</evidence>
<feature type="region of interest" description="Disordered" evidence="1">
    <location>
        <begin position="236"/>
        <end position="257"/>
    </location>
</feature>
<dbReference type="Proteomes" id="UP000727407">
    <property type="component" value="Unassembled WGS sequence"/>
</dbReference>
<sequence>MPSQRKKRQRRMRRLRQGRVLEDQCVVTGKRNSGVCGVYAPNHARLRAAQRKAQAEVPEVTSGSEPLAPQAAEPKVTETTEVEAATEVHVPEIEAPELSIKEESKRPEILPPEKNKEAAEEFRAPEYFSVPEEVCTAKGTPEDVSIAKEFAEKVGALEEVIKDIKYDIKAAELPQTSEHLEDIATLDSISETPDMMKAPKMSVPKKAAAQKIFTSEAMAGPEVPLPEIVSVPEIEAPGTKTPNVSSLEAPDVTPSNPQEVTASLELLLAPHPPPEVVPVPEMTESPMSATGEGKMESTEMLPLKLTADPEGSDLEIVKGPKYVNVDVISNQNVEPLVGTKVFDMMEPQMSCSEIKPPEVSACDDLDVTEPDVMLAPEVEAQKMKDEVPTVLCDGSVNFSLEEPAAQENISNTAETQIK</sequence>
<dbReference type="OrthoDB" id="447516at2759"/>
<feature type="region of interest" description="Disordered" evidence="1">
    <location>
        <begin position="47"/>
        <end position="123"/>
    </location>
</feature>
<name>A0A8J4T4D9_CLAMG</name>